<proteinExistence type="predicted"/>
<accession>A0A6J8C6L7</accession>
<evidence type="ECO:0000313" key="1">
    <source>
        <dbReference type="EMBL" id="CAC5392078.1"/>
    </source>
</evidence>
<organism evidence="1 2">
    <name type="scientific">Mytilus coruscus</name>
    <name type="common">Sea mussel</name>
    <dbReference type="NCBI Taxonomy" id="42192"/>
    <lineage>
        <taxon>Eukaryota</taxon>
        <taxon>Metazoa</taxon>
        <taxon>Spiralia</taxon>
        <taxon>Lophotrochozoa</taxon>
        <taxon>Mollusca</taxon>
        <taxon>Bivalvia</taxon>
        <taxon>Autobranchia</taxon>
        <taxon>Pteriomorphia</taxon>
        <taxon>Mytilida</taxon>
        <taxon>Mytiloidea</taxon>
        <taxon>Mytilidae</taxon>
        <taxon>Mytilinae</taxon>
        <taxon>Mytilus</taxon>
    </lineage>
</organism>
<name>A0A6J8C6L7_MYTCO</name>
<dbReference type="InterPro" id="IPR011042">
    <property type="entry name" value="6-blade_b-propeller_TolB-like"/>
</dbReference>
<reference evidence="1 2" key="1">
    <citation type="submission" date="2020-06" db="EMBL/GenBank/DDBJ databases">
        <authorList>
            <person name="Li R."/>
            <person name="Bekaert M."/>
        </authorList>
    </citation>
    <scope>NUCLEOTIDE SEQUENCE [LARGE SCALE GENOMIC DNA]</scope>
    <source>
        <strain evidence="2">wild</strain>
    </source>
</reference>
<dbReference type="SUPFAM" id="SSF101898">
    <property type="entry name" value="NHL repeat"/>
    <property type="match status" value="1"/>
</dbReference>
<dbReference type="AlphaFoldDB" id="A0A6J8C6L7"/>
<dbReference type="Gene3D" id="2.120.10.30">
    <property type="entry name" value="TolB, C-terminal domain"/>
    <property type="match status" value="1"/>
</dbReference>
<dbReference type="EMBL" id="CACVKT020004897">
    <property type="protein sequence ID" value="CAC5392078.1"/>
    <property type="molecule type" value="Genomic_DNA"/>
</dbReference>
<gene>
    <name evidence="1" type="ORF">MCOR_27044</name>
</gene>
<keyword evidence="2" id="KW-1185">Reference proteome</keyword>
<sequence length="304" mass="34479">MGKEIHHVIGSLMKEVKQFGNIRVSETMVDLQLKDAKTDHDQIQIHRFSQNICNINMKLKQKLNIKESETSISGCIILPDDRIIIVDYFGCGKLMEYNNNGKCIRDISVADKPYGLTAVDTDCIAVTYGQFKYQEIINTKNTSERKKVQCSSNYYGISYQDQKLYVVVNAQVIVVLDLNGKTLSTVDIDVSGMYFITTTSDRIYYTNLTSNTVHCCSMTGQEIRVFMDQPISKPRGISVDNNQNVFVVRGWSTNMTIIQHDGKDSKILLTYREGLESPSTVYYSKEKKIVCLDYKGSVALYQVS</sequence>
<dbReference type="Proteomes" id="UP000507470">
    <property type="component" value="Unassembled WGS sequence"/>
</dbReference>
<evidence type="ECO:0000313" key="2">
    <source>
        <dbReference type="Proteomes" id="UP000507470"/>
    </source>
</evidence>
<protein>
    <recommendedName>
        <fullName evidence="3">TRIM2_3</fullName>
    </recommendedName>
</protein>
<dbReference type="OrthoDB" id="6130362at2759"/>
<evidence type="ECO:0008006" key="3">
    <source>
        <dbReference type="Google" id="ProtNLM"/>
    </source>
</evidence>